<keyword evidence="3" id="KW-1185">Reference proteome</keyword>
<feature type="region of interest" description="Disordered" evidence="1">
    <location>
        <begin position="1"/>
        <end position="40"/>
    </location>
</feature>
<organism evidence="2 3">
    <name type="scientific">Actinidia rufa</name>
    <dbReference type="NCBI Taxonomy" id="165716"/>
    <lineage>
        <taxon>Eukaryota</taxon>
        <taxon>Viridiplantae</taxon>
        <taxon>Streptophyta</taxon>
        <taxon>Embryophyta</taxon>
        <taxon>Tracheophyta</taxon>
        <taxon>Spermatophyta</taxon>
        <taxon>Magnoliopsida</taxon>
        <taxon>eudicotyledons</taxon>
        <taxon>Gunneridae</taxon>
        <taxon>Pentapetalae</taxon>
        <taxon>asterids</taxon>
        <taxon>Ericales</taxon>
        <taxon>Actinidiaceae</taxon>
        <taxon>Actinidia</taxon>
    </lineage>
</organism>
<reference evidence="2 3" key="1">
    <citation type="submission" date="2019-07" db="EMBL/GenBank/DDBJ databases">
        <title>De Novo Assembly of kiwifruit Actinidia rufa.</title>
        <authorList>
            <person name="Sugita-Konishi S."/>
            <person name="Sato K."/>
            <person name="Mori E."/>
            <person name="Abe Y."/>
            <person name="Kisaki G."/>
            <person name="Hamano K."/>
            <person name="Suezawa K."/>
            <person name="Otani M."/>
            <person name="Fukuda T."/>
            <person name="Manabe T."/>
            <person name="Gomi K."/>
            <person name="Tabuchi M."/>
            <person name="Akimitsu K."/>
            <person name="Kataoka I."/>
        </authorList>
    </citation>
    <scope>NUCLEOTIDE SEQUENCE [LARGE SCALE GENOMIC DNA]</scope>
    <source>
        <strain evidence="3">cv. Fuchu</strain>
    </source>
</reference>
<sequence length="68" mass="7682">MTPQTNPFKWATTDGESHGSPSSRSRNRKNGLGNASDKRHCKRLLTDTDVLRRAGCYVAWEVPRQQIP</sequence>
<evidence type="ECO:0000256" key="1">
    <source>
        <dbReference type="SAM" id="MobiDB-lite"/>
    </source>
</evidence>
<evidence type="ECO:0000313" key="3">
    <source>
        <dbReference type="Proteomes" id="UP000585474"/>
    </source>
</evidence>
<comment type="caution">
    <text evidence="2">The sequence shown here is derived from an EMBL/GenBank/DDBJ whole genome shotgun (WGS) entry which is preliminary data.</text>
</comment>
<gene>
    <name evidence="2" type="ORF">Acr_25g0006130</name>
</gene>
<dbReference type="EMBL" id="BJWL01000025">
    <property type="protein sequence ID" value="GFZ16204.1"/>
    <property type="molecule type" value="Genomic_DNA"/>
</dbReference>
<dbReference type="Proteomes" id="UP000585474">
    <property type="component" value="Unassembled WGS sequence"/>
</dbReference>
<name>A0A7J0H096_9ERIC</name>
<evidence type="ECO:0000313" key="2">
    <source>
        <dbReference type="EMBL" id="GFZ16204.1"/>
    </source>
</evidence>
<proteinExistence type="predicted"/>
<accession>A0A7J0H096</accession>
<protein>
    <submittedName>
        <fullName evidence="2">Uncharacterized protein</fullName>
    </submittedName>
</protein>
<dbReference type="AlphaFoldDB" id="A0A7J0H096"/>